<protein>
    <submittedName>
        <fullName evidence="8">Putative outer membrane starch-binding protein</fullName>
    </submittedName>
</protein>
<reference evidence="8 9" key="1">
    <citation type="journal article" date="2013" name="Stand. Genomic Sci.">
        <title>Genomic Encyclopedia of Type Strains, Phase I: The one thousand microbial genomes (KMG-I) project.</title>
        <authorList>
            <person name="Kyrpides N.C."/>
            <person name="Woyke T."/>
            <person name="Eisen J.A."/>
            <person name="Garrity G."/>
            <person name="Lilburn T.G."/>
            <person name="Beck B.J."/>
            <person name="Whitman W.B."/>
            <person name="Hugenholtz P."/>
            <person name="Klenk H.P."/>
        </authorList>
    </citation>
    <scope>NUCLEOTIDE SEQUENCE [LARGE SCALE GENOMIC DNA]</scope>
    <source>
        <strain evidence="8 9">DSM 13484</strain>
    </source>
</reference>
<dbReference type="OrthoDB" id="625727at2"/>
<evidence type="ECO:0000259" key="7">
    <source>
        <dbReference type="Pfam" id="PF14322"/>
    </source>
</evidence>
<gene>
    <name evidence="8" type="ORF">LX66_4224</name>
</gene>
<dbReference type="InterPro" id="IPR033985">
    <property type="entry name" value="SusD-like_N"/>
</dbReference>
<sequence length="498" mass="55481">MKQLDQQILFLYRLSNRGREEKCYTAPRMFFFLFSFSLFLFATPGCKKFIDVPLPGTETYEPVIFTSDITARAAVTGIYGKMLSQNGLFSGNTRSLTVLGALSADELESYSTEAIPREFYGNAISPANAAIETALWNEAYQHIYAANAVLEGLERSNGVTPATKVQLQGEALFIRALCHFCLVNLFGNVPYLTTTNYKENIVQARMPGEKVYQQLIQDLQASQARFDELPGLGQNYVYVTGERVRPNRWAAAALLARAYLYTGRWEQAEALASAVISQTNTYSLDSLSGVFLKNSREAIWQLEPNNAEGFNTWEGKNFILGTAPGSGENNSTVLSGHLLQAFENGDQRRAAWVDSVIVDNTVYYFPAKYKVQTGVEQKEYSMVLRLAEQYLVRAEARARMGDVSGARADIDSVRRRAGLSSTTAGNPTALLAAIAQERRVELFTEWGHRWLDLKRTGTANAVLSMVKSPGWQPADTLYPIPQRELSLNKNLTQNPGYH</sequence>
<dbReference type="AlphaFoldDB" id="A0A562T0A2"/>
<comment type="subcellular location">
    <subcellularLocation>
        <location evidence="1">Cell outer membrane</location>
    </subcellularLocation>
</comment>
<organism evidence="8 9">
    <name type="scientific">Chitinophaga japonensis</name>
    <name type="common">Flexibacter japonensis</name>
    <dbReference type="NCBI Taxonomy" id="104662"/>
    <lineage>
        <taxon>Bacteria</taxon>
        <taxon>Pseudomonadati</taxon>
        <taxon>Bacteroidota</taxon>
        <taxon>Chitinophagia</taxon>
        <taxon>Chitinophagales</taxon>
        <taxon>Chitinophagaceae</taxon>
        <taxon>Chitinophaga</taxon>
    </lineage>
</organism>
<dbReference type="Pfam" id="PF07980">
    <property type="entry name" value="SusD_RagB"/>
    <property type="match status" value="1"/>
</dbReference>
<evidence type="ECO:0000259" key="6">
    <source>
        <dbReference type="Pfam" id="PF07980"/>
    </source>
</evidence>
<dbReference type="Pfam" id="PF14322">
    <property type="entry name" value="SusD-like_3"/>
    <property type="match status" value="1"/>
</dbReference>
<dbReference type="EMBL" id="VLLG01000004">
    <property type="protein sequence ID" value="TWI86957.1"/>
    <property type="molecule type" value="Genomic_DNA"/>
</dbReference>
<name>A0A562T0A2_CHIJA</name>
<keyword evidence="4" id="KW-0472">Membrane</keyword>
<proteinExistence type="inferred from homology"/>
<dbReference type="InterPro" id="IPR012944">
    <property type="entry name" value="SusD_RagB_dom"/>
</dbReference>
<dbReference type="GO" id="GO:0009279">
    <property type="term" value="C:cell outer membrane"/>
    <property type="evidence" value="ECO:0007669"/>
    <property type="project" value="UniProtKB-SubCell"/>
</dbReference>
<keyword evidence="5" id="KW-0998">Cell outer membrane</keyword>
<dbReference type="Proteomes" id="UP000316778">
    <property type="component" value="Unassembled WGS sequence"/>
</dbReference>
<accession>A0A562T0A2</accession>
<comment type="similarity">
    <text evidence="2">Belongs to the SusD family.</text>
</comment>
<keyword evidence="9" id="KW-1185">Reference proteome</keyword>
<feature type="domain" description="RagB/SusD" evidence="6">
    <location>
        <begin position="362"/>
        <end position="497"/>
    </location>
</feature>
<evidence type="ECO:0000256" key="4">
    <source>
        <dbReference type="ARBA" id="ARBA00023136"/>
    </source>
</evidence>
<dbReference type="Gene3D" id="1.25.40.390">
    <property type="match status" value="1"/>
</dbReference>
<evidence type="ECO:0000256" key="5">
    <source>
        <dbReference type="ARBA" id="ARBA00023237"/>
    </source>
</evidence>
<evidence type="ECO:0000313" key="9">
    <source>
        <dbReference type="Proteomes" id="UP000316778"/>
    </source>
</evidence>
<dbReference type="SUPFAM" id="SSF48452">
    <property type="entry name" value="TPR-like"/>
    <property type="match status" value="1"/>
</dbReference>
<dbReference type="RefSeq" id="WP_145717163.1">
    <property type="nucleotide sequence ID" value="NZ_BAAAFY010000004.1"/>
</dbReference>
<dbReference type="CDD" id="cd08977">
    <property type="entry name" value="SusD"/>
    <property type="match status" value="1"/>
</dbReference>
<comment type="caution">
    <text evidence="8">The sequence shown here is derived from an EMBL/GenBank/DDBJ whole genome shotgun (WGS) entry which is preliminary data.</text>
</comment>
<evidence type="ECO:0000256" key="2">
    <source>
        <dbReference type="ARBA" id="ARBA00006275"/>
    </source>
</evidence>
<dbReference type="InterPro" id="IPR011990">
    <property type="entry name" value="TPR-like_helical_dom_sf"/>
</dbReference>
<evidence type="ECO:0000256" key="3">
    <source>
        <dbReference type="ARBA" id="ARBA00022729"/>
    </source>
</evidence>
<keyword evidence="3" id="KW-0732">Signal</keyword>
<feature type="domain" description="SusD-like N-terminal" evidence="7">
    <location>
        <begin position="113"/>
        <end position="260"/>
    </location>
</feature>
<evidence type="ECO:0000313" key="8">
    <source>
        <dbReference type="EMBL" id="TWI86957.1"/>
    </source>
</evidence>
<evidence type="ECO:0000256" key="1">
    <source>
        <dbReference type="ARBA" id="ARBA00004442"/>
    </source>
</evidence>